<feature type="domain" description="NTR" evidence="3">
    <location>
        <begin position="20"/>
        <end position="153"/>
    </location>
</feature>
<feature type="chain" id="PRO_5012090784" description="NTR domain-containing protein" evidence="2">
    <location>
        <begin position="16"/>
        <end position="153"/>
    </location>
</feature>
<gene>
    <name evidence="4" type="primary">Acey_s0009.g561</name>
    <name evidence="4" type="ORF">Y032_0009g561</name>
</gene>
<dbReference type="Gene3D" id="2.40.50.120">
    <property type="match status" value="1"/>
</dbReference>
<dbReference type="STRING" id="53326.A0A016VID6"/>
<dbReference type="EMBL" id="JARK01001345">
    <property type="protein sequence ID" value="EYC27180.1"/>
    <property type="molecule type" value="Genomic_DNA"/>
</dbReference>
<evidence type="ECO:0000256" key="1">
    <source>
        <dbReference type="ARBA" id="ARBA00023157"/>
    </source>
</evidence>
<keyword evidence="2" id="KW-0732">Signal</keyword>
<keyword evidence="1" id="KW-1015">Disulfide bond</keyword>
<name>A0A016VID6_9BILA</name>
<dbReference type="Proteomes" id="UP000024635">
    <property type="component" value="Unassembled WGS sequence"/>
</dbReference>
<dbReference type="AlphaFoldDB" id="A0A016VID6"/>
<dbReference type="SUPFAM" id="SSF50242">
    <property type="entry name" value="TIMP-like"/>
    <property type="match status" value="1"/>
</dbReference>
<comment type="caution">
    <text evidence="4">The sequence shown here is derived from an EMBL/GenBank/DDBJ whole genome shotgun (WGS) entry which is preliminary data.</text>
</comment>
<feature type="signal peptide" evidence="2">
    <location>
        <begin position="1"/>
        <end position="15"/>
    </location>
</feature>
<dbReference type="PROSITE" id="PS50189">
    <property type="entry name" value="NTR"/>
    <property type="match status" value="1"/>
</dbReference>
<dbReference type="InterPro" id="IPR008993">
    <property type="entry name" value="TIMP-like_OB-fold"/>
</dbReference>
<dbReference type="InterPro" id="IPR001134">
    <property type="entry name" value="Netrin_domain"/>
</dbReference>
<accession>A0A016VID6</accession>
<proteinExistence type="predicted"/>
<sequence>MKSLILFAICLKTLALDLNCPCKPRSITQKDFCDVNFVTHAVVKTVNQLNDRFLNYTVEHKRIYKVSSLLQLLPKSNPSNNNNLPTTIIALGEGNPCGVKLELKKHYLLGDSLRILNSDAEQFQPKYTEKRTRTQTQQYTENWKHLRQMLAVE</sequence>
<evidence type="ECO:0000259" key="3">
    <source>
        <dbReference type="PROSITE" id="PS50189"/>
    </source>
</evidence>
<protein>
    <recommendedName>
        <fullName evidence="3">NTR domain-containing protein</fullName>
    </recommendedName>
</protein>
<evidence type="ECO:0000313" key="5">
    <source>
        <dbReference type="Proteomes" id="UP000024635"/>
    </source>
</evidence>
<organism evidence="4 5">
    <name type="scientific">Ancylostoma ceylanicum</name>
    <dbReference type="NCBI Taxonomy" id="53326"/>
    <lineage>
        <taxon>Eukaryota</taxon>
        <taxon>Metazoa</taxon>
        <taxon>Ecdysozoa</taxon>
        <taxon>Nematoda</taxon>
        <taxon>Chromadorea</taxon>
        <taxon>Rhabditida</taxon>
        <taxon>Rhabditina</taxon>
        <taxon>Rhabditomorpha</taxon>
        <taxon>Strongyloidea</taxon>
        <taxon>Ancylostomatidae</taxon>
        <taxon>Ancylostomatinae</taxon>
        <taxon>Ancylostoma</taxon>
    </lineage>
</organism>
<keyword evidence="5" id="KW-1185">Reference proteome</keyword>
<evidence type="ECO:0000256" key="2">
    <source>
        <dbReference type="SAM" id="SignalP"/>
    </source>
</evidence>
<reference evidence="5" key="1">
    <citation type="journal article" date="2015" name="Nat. Genet.">
        <title>The genome and transcriptome of the zoonotic hookworm Ancylostoma ceylanicum identify infection-specific gene families.</title>
        <authorList>
            <person name="Schwarz E.M."/>
            <person name="Hu Y."/>
            <person name="Antoshechkin I."/>
            <person name="Miller M.M."/>
            <person name="Sternberg P.W."/>
            <person name="Aroian R.V."/>
        </authorList>
    </citation>
    <scope>NUCLEOTIDE SEQUENCE</scope>
    <source>
        <strain evidence="5">HY135</strain>
    </source>
</reference>
<evidence type="ECO:0000313" key="4">
    <source>
        <dbReference type="EMBL" id="EYC27180.1"/>
    </source>
</evidence>